<sequence length="188" mass="20632">MPTAAITISIAPIAVPDQWPAPYAGAIARRKFFELADIAGNVRKGKPAHEISPVALEAVKRIDALFDFERGINGKSAGKRLAARQEHARPLVAELHGWLTAQRAQMSRHNPVAKAINYMLGKEGRREAFTRFLDDGRICLTNNAAERALRGIARRVSLCTPFVKCMKTLEACPRQHRATGDLSGQSPL</sequence>
<feature type="domain" description="Transposase IS66 central" evidence="1">
    <location>
        <begin position="28"/>
        <end position="153"/>
    </location>
</feature>
<dbReference type="PANTHER" id="PTHR33678">
    <property type="entry name" value="BLL1576 PROTEIN"/>
    <property type="match status" value="1"/>
</dbReference>
<dbReference type="InterPro" id="IPR004291">
    <property type="entry name" value="Transposase_IS66_central"/>
</dbReference>
<evidence type="ECO:0000313" key="2">
    <source>
        <dbReference type="EMBL" id="PYE88080.1"/>
    </source>
</evidence>
<organism evidence="2 3">
    <name type="scientific">Phyllobacterium leguminum</name>
    <dbReference type="NCBI Taxonomy" id="314237"/>
    <lineage>
        <taxon>Bacteria</taxon>
        <taxon>Pseudomonadati</taxon>
        <taxon>Pseudomonadota</taxon>
        <taxon>Alphaproteobacteria</taxon>
        <taxon>Hyphomicrobiales</taxon>
        <taxon>Phyllobacteriaceae</taxon>
        <taxon>Phyllobacterium</taxon>
    </lineage>
</organism>
<comment type="caution">
    <text evidence="2">The sequence shown here is derived from an EMBL/GenBank/DDBJ whole genome shotgun (WGS) entry which is preliminary data.</text>
</comment>
<accession>A0A318T2N0</accession>
<gene>
    <name evidence="2" type="ORF">C7477_109125</name>
</gene>
<proteinExistence type="predicted"/>
<dbReference type="Proteomes" id="UP000247454">
    <property type="component" value="Unassembled WGS sequence"/>
</dbReference>
<dbReference type="PANTHER" id="PTHR33678:SF1">
    <property type="entry name" value="BLL1576 PROTEIN"/>
    <property type="match status" value="1"/>
</dbReference>
<dbReference type="Pfam" id="PF03050">
    <property type="entry name" value="DDE_Tnp_IS66"/>
    <property type="match status" value="1"/>
</dbReference>
<keyword evidence="3" id="KW-1185">Reference proteome</keyword>
<dbReference type="EMBL" id="QJTF01000009">
    <property type="protein sequence ID" value="PYE88080.1"/>
    <property type="molecule type" value="Genomic_DNA"/>
</dbReference>
<dbReference type="InterPro" id="IPR052344">
    <property type="entry name" value="Transposase-related"/>
</dbReference>
<protein>
    <submittedName>
        <fullName evidence="2">Transposase IS66 family protein</fullName>
    </submittedName>
</protein>
<dbReference type="AlphaFoldDB" id="A0A318T2N0"/>
<name>A0A318T2N0_9HYPH</name>
<evidence type="ECO:0000259" key="1">
    <source>
        <dbReference type="Pfam" id="PF03050"/>
    </source>
</evidence>
<reference evidence="2 3" key="1">
    <citation type="submission" date="2018-06" db="EMBL/GenBank/DDBJ databases">
        <title>Genomic Encyclopedia of Type Strains, Phase III (KMG-III): the genomes of soil and plant-associated and newly described type strains.</title>
        <authorList>
            <person name="Whitman W."/>
        </authorList>
    </citation>
    <scope>NUCLEOTIDE SEQUENCE [LARGE SCALE GENOMIC DNA]</scope>
    <source>
        <strain evidence="2 3">ORS 1419</strain>
    </source>
</reference>
<evidence type="ECO:0000313" key="3">
    <source>
        <dbReference type="Proteomes" id="UP000247454"/>
    </source>
</evidence>